<evidence type="ECO:0000313" key="9">
    <source>
        <dbReference type="Proteomes" id="UP000250369"/>
    </source>
</evidence>
<proteinExistence type="inferred from homology"/>
<feature type="region of interest" description="Disordered" evidence="5">
    <location>
        <begin position="304"/>
        <end position="327"/>
    </location>
</feature>
<dbReference type="InterPro" id="IPR013762">
    <property type="entry name" value="Integrase-like_cat_sf"/>
</dbReference>
<name>A0A329MLC0_9BACL</name>
<dbReference type="InterPro" id="IPR050090">
    <property type="entry name" value="Tyrosine_recombinase_XerCD"/>
</dbReference>
<keyword evidence="2 4" id="KW-0238">DNA-binding</keyword>
<evidence type="ECO:0000259" key="7">
    <source>
        <dbReference type="PROSITE" id="PS51900"/>
    </source>
</evidence>
<evidence type="ECO:0000256" key="2">
    <source>
        <dbReference type="ARBA" id="ARBA00023125"/>
    </source>
</evidence>
<dbReference type="InterPro" id="IPR002104">
    <property type="entry name" value="Integrase_catalytic"/>
</dbReference>
<comment type="caution">
    <text evidence="8">The sequence shown here is derived from an EMBL/GenBank/DDBJ whole genome shotgun (WGS) entry which is preliminary data.</text>
</comment>
<evidence type="ECO:0000256" key="1">
    <source>
        <dbReference type="ARBA" id="ARBA00008857"/>
    </source>
</evidence>
<evidence type="ECO:0000256" key="5">
    <source>
        <dbReference type="SAM" id="MobiDB-lite"/>
    </source>
</evidence>
<keyword evidence="3" id="KW-0233">DNA recombination</keyword>
<dbReference type="GO" id="GO:0015074">
    <property type="term" value="P:DNA integration"/>
    <property type="evidence" value="ECO:0007669"/>
    <property type="project" value="InterPro"/>
</dbReference>
<dbReference type="OrthoDB" id="107900at2"/>
<evidence type="ECO:0000313" key="8">
    <source>
        <dbReference type="EMBL" id="RAV19513.1"/>
    </source>
</evidence>
<dbReference type="InterPro" id="IPR044068">
    <property type="entry name" value="CB"/>
</dbReference>
<dbReference type="RefSeq" id="WP_113032874.1">
    <property type="nucleotide sequence ID" value="NZ_QMFB01000012.1"/>
</dbReference>
<dbReference type="Proteomes" id="UP000250369">
    <property type="component" value="Unassembled WGS sequence"/>
</dbReference>
<sequence length="327" mass="38030">MSTERSLTHFIEIFLRARTSEGVRKSTIGQYKDNFSFFIEYLDRKSMCTNDISLITREVIRDYINWMLYEKIRFENCGVFMPDYSKTVGISPVTANLRIKTLKAFFNFLMAEEYVIKNPCSGLRKVREDQSEIRVLTAEQLRILLSAVSKSSYASYRDYVLINVLIDGFTRISETLLIKTNDIDFNQGVIVIAAGNAKGRKSRIIPLKKRTMNLLKNLLNKNEKFSSDFVFLTDNGEKMDGNRFRHRLREYVEKARLNVRVHPHLFRHTGATIYLQNGGDIRHLALILGHKDLRIVQRYTHPSEESIKKQHNAYSPLNNLFGDDEEV</sequence>
<dbReference type="InterPro" id="IPR011010">
    <property type="entry name" value="DNA_brk_join_enz"/>
</dbReference>
<reference evidence="8 9" key="1">
    <citation type="journal article" date="2009" name="Int. J. Syst. Evol. Microbiol.">
        <title>Paenibacillus contaminans sp. nov., isolated from a contaminated laboratory plate.</title>
        <authorList>
            <person name="Chou J.H."/>
            <person name="Lee J.H."/>
            <person name="Lin M.C."/>
            <person name="Chang P.S."/>
            <person name="Arun A.B."/>
            <person name="Young C.C."/>
            <person name="Chen W.M."/>
        </authorList>
    </citation>
    <scope>NUCLEOTIDE SEQUENCE [LARGE SCALE GENOMIC DNA]</scope>
    <source>
        <strain evidence="8 9">CKOBP-6</strain>
    </source>
</reference>
<dbReference type="Pfam" id="PF00589">
    <property type="entry name" value="Phage_integrase"/>
    <property type="match status" value="1"/>
</dbReference>
<dbReference type="SUPFAM" id="SSF56349">
    <property type="entry name" value="DNA breaking-rejoining enzymes"/>
    <property type="match status" value="1"/>
</dbReference>
<protein>
    <submittedName>
        <fullName evidence="8">Integrase</fullName>
    </submittedName>
</protein>
<evidence type="ECO:0000256" key="3">
    <source>
        <dbReference type="ARBA" id="ARBA00023172"/>
    </source>
</evidence>
<dbReference type="AlphaFoldDB" id="A0A329MLC0"/>
<dbReference type="Gene3D" id="1.10.150.130">
    <property type="match status" value="1"/>
</dbReference>
<dbReference type="GO" id="GO:0003677">
    <property type="term" value="F:DNA binding"/>
    <property type="evidence" value="ECO:0007669"/>
    <property type="project" value="UniProtKB-UniRule"/>
</dbReference>
<dbReference type="EMBL" id="QMFB01000012">
    <property type="protein sequence ID" value="RAV19513.1"/>
    <property type="molecule type" value="Genomic_DNA"/>
</dbReference>
<organism evidence="8 9">
    <name type="scientific">Paenibacillus contaminans</name>
    <dbReference type="NCBI Taxonomy" id="450362"/>
    <lineage>
        <taxon>Bacteria</taxon>
        <taxon>Bacillati</taxon>
        <taxon>Bacillota</taxon>
        <taxon>Bacilli</taxon>
        <taxon>Bacillales</taxon>
        <taxon>Paenibacillaceae</taxon>
        <taxon>Paenibacillus</taxon>
    </lineage>
</organism>
<evidence type="ECO:0000259" key="6">
    <source>
        <dbReference type="PROSITE" id="PS51898"/>
    </source>
</evidence>
<feature type="domain" description="Tyr recombinase" evidence="6">
    <location>
        <begin position="131"/>
        <end position="312"/>
    </location>
</feature>
<dbReference type="GO" id="GO:0006310">
    <property type="term" value="P:DNA recombination"/>
    <property type="evidence" value="ECO:0007669"/>
    <property type="project" value="UniProtKB-KW"/>
</dbReference>
<dbReference type="PROSITE" id="PS51898">
    <property type="entry name" value="TYR_RECOMBINASE"/>
    <property type="match status" value="1"/>
</dbReference>
<keyword evidence="9" id="KW-1185">Reference proteome</keyword>
<dbReference type="InterPro" id="IPR025269">
    <property type="entry name" value="SAM-like_dom"/>
</dbReference>
<dbReference type="PANTHER" id="PTHR30349:SF41">
    <property type="entry name" value="INTEGRASE_RECOMBINASE PROTEIN MJ0367-RELATED"/>
    <property type="match status" value="1"/>
</dbReference>
<dbReference type="InterPro" id="IPR010998">
    <property type="entry name" value="Integrase_recombinase_N"/>
</dbReference>
<dbReference type="PROSITE" id="PS51900">
    <property type="entry name" value="CB"/>
    <property type="match status" value="1"/>
</dbReference>
<dbReference type="Pfam" id="PF13102">
    <property type="entry name" value="Phage_int_SAM_5"/>
    <property type="match status" value="1"/>
</dbReference>
<dbReference type="Gene3D" id="1.10.443.10">
    <property type="entry name" value="Intergrase catalytic core"/>
    <property type="match status" value="1"/>
</dbReference>
<gene>
    <name evidence="8" type="ORF">DQG23_21235</name>
</gene>
<feature type="domain" description="Core-binding (CB)" evidence="7">
    <location>
        <begin position="5"/>
        <end position="110"/>
    </location>
</feature>
<dbReference type="PANTHER" id="PTHR30349">
    <property type="entry name" value="PHAGE INTEGRASE-RELATED"/>
    <property type="match status" value="1"/>
</dbReference>
<comment type="similarity">
    <text evidence="1">Belongs to the 'phage' integrase family.</text>
</comment>
<accession>A0A329MLC0</accession>
<evidence type="ECO:0000256" key="4">
    <source>
        <dbReference type="PROSITE-ProRule" id="PRU01248"/>
    </source>
</evidence>